<dbReference type="SMART" id="SM00084">
    <property type="entry name" value="NMU"/>
    <property type="match status" value="1"/>
</dbReference>
<evidence type="ECO:0000256" key="1">
    <source>
        <dbReference type="ARBA" id="ARBA00004613"/>
    </source>
</evidence>
<sequence>MRRLSAGRTRPEQQLLPLPAKGSRRKAGPGRPWRLLLALLAFGVSSCKGVPVMSHVLQEEKVWNEIDDICSAIPDILPQPSNAVEEFCFMVLEFLQKDKEEHRIPGGVQSRGYFMFRPRNGRRSAAFY</sequence>
<dbReference type="InterPro" id="IPR018070">
    <property type="entry name" value="Neuromedin-U_amidation-site"/>
</dbReference>
<dbReference type="GeneID" id="117662159"/>
<evidence type="ECO:0000256" key="4">
    <source>
        <dbReference type="ARBA" id="ARBA00022815"/>
    </source>
</evidence>
<reference evidence="8" key="1">
    <citation type="submission" date="2025-08" db="UniProtKB">
        <authorList>
            <consortium name="RefSeq"/>
        </authorList>
    </citation>
    <scope>IDENTIFICATION</scope>
    <source>
        <tissue evidence="8">Blood</tissue>
    </source>
</reference>
<evidence type="ECO:0000256" key="2">
    <source>
        <dbReference type="ARBA" id="ARBA00009957"/>
    </source>
</evidence>
<feature type="region of interest" description="Disordered" evidence="5">
    <location>
        <begin position="1"/>
        <end position="29"/>
    </location>
</feature>
<dbReference type="PANTHER" id="PTHR15390:SF0">
    <property type="entry name" value="NEUROMEDIN-U"/>
    <property type="match status" value="1"/>
</dbReference>
<dbReference type="PANTHER" id="PTHR15390">
    <property type="entry name" value="NEUROMEDIN-U"/>
    <property type="match status" value="1"/>
</dbReference>
<comment type="subcellular location">
    <subcellularLocation>
        <location evidence="1">Secreted</location>
    </subcellularLocation>
</comment>
<name>A0ABM3ZEJ2_PANGU</name>
<evidence type="ECO:0000256" key="5">
    <source>
        <dbReference type="SAM" id="MobiDB-lite"/>
    </source>
</evidence>
<dbReference type="InterPro" id="IPR042384">
    <property type="entry name" value="NMU"/>
</dbReference>
<evidence type="ECO:0000259" key="6">
    <source>
        <dbReference type="SMART" id="SM00084"/>
    </source>
</evidence>
<dbReference type="InterPro" id="IPR008200">
    <property type="entry name" value="NMU_C"/>
</dbReference>
<keyword evidence="3" id="KW-0964">Secreted</keyword>
<evidence type="ECO:0000313" key="7">
    <source>
        <dbReference type="Proteomes" id="UP001652622"/>
    </source>
</evidence>
<accession>A0ABM3ZEJ2</accession>
<keyword evidence="4" id="KW-0027">Amidation</keyword>
<protein>
    <submittedName>
        <fullName evidence="8">Neuromedin-U isoform X2</fullName>
    </submittedName>
</protein>
<evidence type="ECO:0000256" key="3">
    <source>
        <dbReference type="ARBA" id="ARBA00022525"/>
    </source>
</evidence>
<comment type="similarity">
    <text evidence="2">Belongs to the NmU family.</text>
</comment>
<dbReference type="Proteomes" id="UP001652622">
    <property type="component" value="Unplaced"/>
</dbReference>
<proteinExistence type="inferred from homology"/>
<feature type="domain" description="Neuromedin U C-terminal" evidence="6">
    <location>
        <begin position="96"/>
        <end position="120"/>
    </location>
</feature>
<organism evidence="7 8">
    <name type="scientific">Pantherophis guttatus</name>
    <name type="common">Corn snake</name>
    <name type="synonym">Elaphe guttata</name>
    <dbReference type="NCBI Taxonomy" id="94885"/>
    <lineage>
        <taxon>Eukaryota</taxon>
        <taxon>Metazoa</taxon>
        <taxon>Chordata</taxon>
        <taxon>Craniata</taxon>
        <taxon>Vertebrata</taxon>
        <taxon>Euteleostomi</taxon>
        <taxon>Lepidosauria</taxon>
        <taxon>Squamata</taxon>
        <taxon>Bifurcata</taxon>
        <taxon>Unidentata</taxon>
        <taxon>Episquamata</taxon>
        <taxon>Toxicofera</taxon>
        <taxon>Serpentes</taxon>
        <taxon>Colubroidea</taxon>
        <taxon>Colubridae</taxon>
        <taxon>Colubrinae</taxon>
        <taxon>Pantherophis</taxon>
    </lineage>
</organism>
<keyword evidence="7" id="KW-1185">Reference proteome</keyword>
<dbReference type="Pfam" id="PF02070">
    <property type="entry name" value="NMU"/>
    <property type="match status" value="1"/>
</dbReference>
<gene>
    <name evidence="8" type="primary">NMU</name>
</gene>
<dbReference type="RefSeq" id="XP_060546787.1">
    <property type="nucleotide sequence ID" value="XM_060690804.1"/>
</dbReference>
<dbReference type="PROSITE" id="PS00967">
    <property type="entry name" value="NMU"/>
    <property type="match status" value="1"/>
</dbReference>
<evidence type="ECO:0000313" key="8">
    <source>
        <dbReference type="RefSeq" id="XP_060546787.1"/>
    </source>
</evidence>